<dbReference type="OrthoDB" id="2153661at2759"/>
<comment type="subcellular location">
    <subcellularLocation>
        <location evidence="1">Membrane</location>
        <topology evidence="1">Multi-pass membrane protein</topology>
    </subcellularLocation>
</comment>
<accession>A0A409VJS3</accession>
<evidence type="ECO:0000313" key="8">
    <source>
        <dbReference type="Proteomes" id="UP000284706"/>
    </source>
</evidence>
<dbReference type="EMBL" id="NHYE01005629">
    <property type="protein sequence ID" value="PPQ66498.1"/>
    <property type="molecule type" value="Genomic_DNA"/>
</dbReference>
<evidence type="ECO:0000256" key="2">
    <source>
        <dbReference type="ARBA" id="ARBA00022692"/>
    </source>
</evidence>
<dbReference type="Pfam" id="PF00083">
    <property type="entry name" value="Sugar_tr"/>
    <property type="match status" value="2"/>
</dbReference>
<keyword evidence="8" id="KW-1185">Reference proteome</keyword>
<comment type="caution">
    <text evidence="7">The sequence shown here is derived from an EMBL/GenBank/DDBJ whole genome shotgun (WGS) entry which is preliminary data.</text>
</comment>
<dbReference type="InterPro" id="IPR036259">
    <property type="entry name" value="MFS_trans_sf"/>
</dbReference>
<feature type="transmembrane region" description="Helical" evidence="5">
    <location>
        <begin position="385"/>
        <end position="406"/>
    </location>
</feature>
<reference evidence="7 8" key="1">
    <citation type="journal article" date="2018" name="Evol. Lett.">
        <title>Horizontal gene cluster transfer increased hallucinogenic mushroom diversity.</title>
        <authorList>
            <person name="Reynolds H.T."/>
            <person name="Vijayakumar V."/>
            <person name="Gluck-Thaler E."/>
            <person name="Korotkin H.B."/>
            <person name="Matheny P.B."/>
            <person name="Slot J.C."/>
        </authorList>
    </citation>
    <scope>NUCLEOTIDE SEQUENCE [LARGE SCALE GENOMIC DNA]</scope>
    <source>
        <strain evidence="7 8">SRW20</strain>
    </source>
</reference>
<organism evidence="7 8">
    <name type="scientific">Gymnopilus dilepis</name>
    <dbReference type="NCBI Taxonomy" id="231916"/>
    <lineage>
        <taxon>Eukaryota</taxon>
        <taxon>Fungi</taxon>
        <taxon>Dikarya</taxon>
        <taxon>Basidiomycota</taxon>
        <taxon>Agaricomycotina</taxon>
        <taxon>Agaricomycetes</taxon>
        <taxon>Agaricomycetidae</taxon>
        <taxon>Agaricales</taxon>
        <taxon>Agaricineae</taxon>
        <taxon>Hymenogastraceae</taxon>
        <taxon>Gymnopilus</taxon>
    </lineage>
</organism>
<evidence type="ECO:0000256" key="3">
    <source>
        <dbReference type="ARBA" id="ARBA00022989"/>
    </source>
</evidence>
<keyword evidence="4 5" id="KW-0472">Membrane</keyword>
<dbReference type="PROSITE" id="PS50850">
    <property type="entry name" value="MFS"/>
    <property type="match status" value="1"/>
</dbReference>
<feature type="transmembrane region" description="Helical" evidence="5">
    <location>
        <begin position="413"/>
        <end position="430"/>
    </location>
</feature>
<feature type="transmembrane region" description="Helical" evidence="5">
    <location>
        <begin position="54"/>
        <end position="73"/>
    </location>
</feature>
<proteinExistence type="predicted"/>
<keyword evidence="2 5" id="KW-0812">Transmembrane</keyword>
<dbReference type="PANTHER" id="PTHR24064">
    <property type="entry name" value="SOLUTE CARRIER FAMILY 22 MEMBER"/>
    <property type="match status" value="1"/>
</dbReference>
<dbReference type="Proteomes" id="UP000284706">
    <property type="component" value="Unassembled WGS sequence"/>
</dbReference>
<feature type="transmembrane region" description="Helical" evidence="5">
    <location>
        <begin position="475"/>
        <end position="496"/>
    </location>
</feature>
<feature type="transmembrane region" description="Helical" evidence="5">
    <location>
        <begin position="188"/>
        <end position="215"/>
    </location>
</feature>
<dbReference type="AlphaFoldDB" id="A0A409VJS3"/>
<evidence type="ECO:0000256" key="4">
    <source>
        <dbReference type="ARBA" id="ARBA00023136"/>
    </source>
</evidence>
<keyword evidence="3 5" id="KW-1133">Transmembrane helix</keyword>
<dbReference type="GO" id="GO:0022857">
    <property type="term" value="F:transmembrane transporter activity"/>
    <property type="evidence" value="ECO:0007669"/>
    <property type="project" value="InterPro"/>
</dbReference>
<evidence type="ECO:0000259" key="6">
    <source>
        <dbReference type="PROSITE" id="PS50850"/>
    </source>
</evidence>
<evidence type="ECO:0000256" key="1">
    <source>
        <dbReference type="ARBA" id="ARBA00004141"/>
    </source>
</evidence>
<feature type="transmembrane region" description="Helical" evidence="5">
    <location>
        <begin position="442"/>
        <end position="463"/>
    </location>
</feature>
<gene>
    <name evidence="7" type="ORF">CVT26_011186</name>
</gene>
<feature type="transmembrane region" description="Helical" evidence="5">
    <location>
        <begin position="516"/>
        <end position="534"/>
    </location>
</feature>
<feature type="transmembrane region" description="Helical" evidence="5">
    <location>
        <begin position="123"/>
        <end position="141"/>
    </location>
</feature>
<feature type="domain" description="Major facilitator superfamily (MFS) profile" evidence="6">
    <location>
        <begin position="41"/>
        <end position="538"/>
    </location>
</feature>
<dbReference type="InParanoid" id="A0A409VJS3"/>
<evidence type="ECO:0000256" key="5">
    <source>
        <dbReference type="SAM" id="Phobius"/>
    </source>
</evidence>
<feature type="transmembrane region" description="Helical" evidence="5">
    <location>
        <begin position="319"/>
        <end position="339"/>
    </location>
</feature>
<dbReference type="SUPFAM" id="SSF103473">
    <property type="entry name" value="MFS general substrate transporter"/>
    <property type="match status" value="1"/>
</dbReference>
<dbReference type="GO" id="GO:0016020">
    <property type="term" value="C:membrane"/>
    <property type="evidence" value="ECO:0007669"/>
    <property type="project" value="UniProtKB-SubCell"/>
</dbReference>
<evidence type="ECO:0000313" key="7">
    <source>
        <dbReference type="EMBL" id="PPQ66498.1"/>
    </source>
</evidence>
<name>A0A409VJS3_9AGAR</name>
<feature type="transmembrane region" description="Helical" evidence="5">
    <location>
        <begin position="235"/>
        <end position="254"/>
    </location>
</feature>
<protein>
    <recommendedName>
        <fullName evidence="6">Major facilitator superfamily (MFS) profile domain-containing protein</fullName>
    </recommendedName>
</protein>
<dbReference type="PROSITE" id="PS00216">
    <property type="entry name" value="SUGAR_TRANSPORT_1"/>
    <property type="match status" value="1"/>
</dbReference>
<dbReference type="InterPro" id="IPR005829">
    <property type="entry name" value="Sugar_transporter_CS"/>
</dbReference>
<dbReference type="Gene3D" id="1.20.1250.20">
    <property type="entry name" value="MFS general substrate transporter like domains"/>
    <property type="match status" value="2"/>
</dbReference>
<dbReference type="InterPro" id="IPR005828">
    <property type="entry name" value="MFS_sugar_transport-like"/>
</dbReference>
<dbReference type="InterPro" id="IPR020846">
    <property type="entry name" value="MFS_dom"/>
</dbReference>
<dbReference type="STRING" id="231916.A0A409VJS3"/>
<sequence length="566" mass="61842">MERTSQGRRLAALADVDNAQFTLVNETLTGCQFMIARKCHLLRTCCKGVFTKSFSYNILSISIVATMLGYVYGECSTSGTVDPSIPSLKTGHDLALKVATPIGTAIGQMIFGGASDVVGRKKMYGVEMLIIIISVVGQTIIPRTATASTMTTVLGILRFVMGLGAEGDYPLSAVITSEFAPPRYRGRMVASVFASQGWGALASALLPFALVAAYKESILASIQAGNGNEKAYIDSMWRIVVGLGAVPACIALYARLTITETPRFTIDIQGNIDEAVRDISSALDEECTASSSQSVMTHYSVPERSWDDLRQYFMQLRNFKALFGTAFSWFALDVAFYTLTLNAPIILEVVAFGQGANFHDSSTTCDRKYSAGIFHVLLTSTRGNLILSAATLLPGYYFSIALIDVWGRKPIQLMGFILLTVLFMIMGFAYNHLRLHAMPWFVFLYSMANFFQNFGPNVTTYIIASEFALTRYRGLTYGVCAASGKLGAVVAQIGFSSIQISNKNYDNNNIESVQKILQLIAFFMLSGVFSTLLLPETKGKTLEEFSGENQKKQDTQLQIPLLSRSG</sequence>